<dbReference type="Proteomes" id="UP000693981">
    <property type="component" value="Unassembled WGS sequence"/>
</dbReference>
<comment type="caution">
    <text evidence="1">The sequence shown here is derived from an EMBL/GenBank/DDBJ whole genome shotgun (WGS) entry which is preliminary data.</text>
</comment>
<name>A0A8T1WQU5_9STRA</name>
<reference evidence="1" key="1">
    <citation type="submission" date="2021-02" db="EMBL/GenBank/DDBJ databases">
        <authorList>
            <person name="Palmer J.M."/>
        </authorList>
    </citation>
    <scope>NUCLEOTIDE SEQUENCE</scope>
    <source>
        <strain evidence="1">SCRP23</strain>
    </source>
</reference>
<dbReference type="AlphaFoldDB" id="A0A8T1WQU5"/>
<protein>
    <submittedName>
        <fullName evidence="1">Uncharacterized protein</fullName>
    </submittedName>
</protein>
<organism evidence="1 2">
    <name type="scientific">Phytophthora boehmeriae</name>
    <dbReference type="NCBI Taxonomy" id="109152"/>
    <lineage>
        <taxon>Eukaryota</taxon>
        <taxon>Sar</taxon>
        <taxon>Stramenopiles</taxon>
        <taxon>Oomycota</taxon>
        <taxon>Peronosporomycetes</taxon>
        <taxon>Peronosporales</taxon>
        <taxon>Peronosporaceae</taxon>
        <taxon>Phytophthora</taxon>
    </lineage>
</organism>
<dbReference type="EMBL" id="JAGDFL010000292">
    <property type="protein sequence ID" value="KAG7394180.1"/>
    <property type="molecule type" value="Genomic_DNA"/>
</dbReference>
<evidence type="ECO:0000313" key="1">
    <source>
        <dbReference type="EMBL" id="KAG7394180.1"/>
    </source>
</evidence>
<sequence length="158" mass="18275">MAVLPKCCSYLRQHATGKWHETFRLKQPDSDKYMHPIQKDTLVLRVEADKRAFYWIYDTQDAINFSQYVGLTLKLEAHELLVVPYCRMFYDIDMRLSTRQKAILLASMNITAANEVAAMKQASLLLADVFKEATIISLEEHGIDRDSELVGFDWLATR</sequence>
<evidence type="ECO:0000313" key="2">
    <source>
        <dbReference type="Proteomes" id="UP000693981"/>
    </source>
</evidence>
<proteinExistence type="predicted"/>
<accession>A0A8T1WQU5</accession>
<gene>
    <name evidence="1" type="ORF">PHYBOEH_005574</name>
</gene>
<keyword evidence="2" id="KW-1185">Reference proteome</keyword>